<dbReference type="Proteomes" id="UP000434639">
    <property type="component" value="Unassembled WGS sequence"/>
</dbReference>
<sequence length="169" mass="19097">MKMTDLLKITICMALVLLAGCSKPEETNKETIKKVLEQELTAPDKELTEITQDPEKNEKLDQYLEKNYGPYFTEAGLQNFIAAYGGTQYHSYADHSGYKLSFKDVTFEQDESDSNLYTFAARVGYMKSGEEEKTANVEGKVIFSAEEKGQIEAFQYGNDDGLSDILRKQ</sequence>
<accession>A0A7X2S5J0</accession>
<dbReference type="OrthoDB" id="2862147at2"/>
<protein>
    <submittedName>
        <fullName evidence="1">Uncharacterized protein</fullName>
    </submittedName>
</protein>
<keyword evidence="2" id="KW-1185">Reference proteome</keyword>
<gene>
    <name evidence="1" type="ORF">GKZ89_09630</name>
</gene>
<proteinExistence type="predicted"/>
<organism evidence="1 2">
    <name type="scientific">Metabacillus mangrovi</name>
    <dbReference type="NCBI Taxonomy" id="1491830"/>
    <lineage>
        <taxon>Bacteria</taxon>
        <taxon>Bacillati</taxon>
        <taxon>Bacillota</taxon>
        <taxon>Bacilli</taxon>
        <taxon>Bacillales</taxon>
        <taxon>Bacillaceae</taxon>
        <taxon>Metabacillus</taxon>
    </lineage>
</organism>
<comment type="caution">
    <text evidence="1">The sequence shown here is derived from an EMBL/GenBank/DDBJ whole genome shotgun (WGS) entry which is preliminary data.</text>
</comment>
<dbReference type="AlphaFoldDB" id="A0A7X2S5J0"/>
<name>A0A7X2S5J0_9BACI</name>
<dbReference type="PROSITE" id="PS51257">
    <property type="entry name" value="PROKAR_LIPOPROTEIN"/>
    <property type="match status" value="1"/>
</dbReference>
<dbReference type="EMBL" id="WMIB01000007">
    <property type="protein sequence ID" value="MTH53663.1"/>
    <property type="molecule type" value="Genomic_DNA"/>
</dbReference>
<dbReference type="RefSeq" id="WP_155112193.1">
    <property type="nucleotide sequence ID" value="NZ_WMIB01000007.1"/>
</dbReference>
<reference evidence="1 2" key="1">
    <citation type="journal article" date="2017" name="Int. J. Syst. Evol. Microbiol.">
        <title>Bacillus mangrovi sp. nov., isolated from a sediment sample from a mangrove forest.</title>
        <authorList>
            <person name="Gupta V."/>
            <person name="Singh P.K."/>
            <person name="Korpole S."/>
            <person name="Tanuku N.R.S."/>
            <person name="Pinnaka A.K."/>
        </authorList>
    </citation>
    <scope>NUCLEOTIDE SEQUENCE [LARGE SCALE GENOMIC DNA]</scope>
    <source>
        <strain evidence="1 2">KCTC 33872</strain>
    </source>
</reference>
<evidence type="ECO:0000313" key="1">
    <source>
        <dbReference type="EMBL" id="MTH53663.1"/>
    </source>
</evidence>
<evidence type="ECO:0000313" key="2">
    <source>
        <dbReference type="Proteomes" id="UP000434639"/>
    </source>
</evidence>